<protein>
    <recommendedName>
        <fullName evidence="4">Small ribosomal subunit protein uS11</fullName>
    </recommendedName>
</protein>
<comment type="subunit">
    <text evidence="4">Part of the 30S ribosomal subunit. Interacts with proteins S7 and S18. Binds to IF-3.</text>
</comment>
<keyword evidence="4" id="KW-0699">rRNA-binding</keyword>
<dbReference type="EMBL" id="MHLE01000044">
    <property type="protein sequence ID" value="OGZ02019.1"/>
    <property type="molecule type" value="Genomic_DNA"/>
</dbReference>
<organism evidence="5 6">
    <name type="scientific">Candidatus Liptonbacteria bacterium RIFOXYB1_FULL_36_10</name>
    <dbReference type="NCBI Taxonomy" id="1798654"/>
    <lineage>
        <taxon>Bacteria</taxon>
        <taxon>Candidatus Liptoniibacteriota</taxon>
    </lineage>
</organism>
<evidence type="ECO:0000256" key="4">
    <source>
        <dbReference type="HAMAP-Rule" id="MF_01310"/>
    </source>
</evidence>
<sequence length="131" mass="13743">MVSSAVEKAQTKGVSRRVEHGRVYINASYNNTVITITDEKGGVLAWASAGSLGFSGPKKSTPFAASKVIAALAEKLRKTGPVNVSVFVKGIGAGRDSALRSLANNGFSVISIKDVTPIPHNGPKPKKVRRV</sequence>
<reference evidence="5 6" key="1">
    <citation type="journal article" date="2016" name="Nat. Commun.">
        <title>Thousands of microbial genomes shed light on interconnected biogeochemical processes in an aquifer system.</title>
        <authorList>
            <person name="Anantharaman K."/>
            <person name="Brown C.T."/>
            <person name="Hug L.A."/>
            <person name="Sharon I."/>
            <person name="Castelle C.J."/>
            <person name="Probst A.J."/>
            <person name="Thomas B.C."/>
            <person name="Singh A."/>
            <person name="Wilkins M.J."/>
            <person name="Karaoz U."/>
            <person name="Brodie E.L."/>
            <person name="Williams K.H."/>
            <person name="Hubbard S.S."/>
            <person name="Banfield J.F."/>
        </authorList>
    </citation>
    <scope>NUCLEOTIDE SEQUENCE [LARGE SCALE GENOMIC DNA]</scope>
</reference>
<dbReference type="SUPFAM" id="SSF53137">
    <property type="entry name" value="Translational machinery components"/>
    <property type="match status" value="1"/>
</dbReference>
<dbReference type="GO" id="GO:0005840">
    <property type="term" value="C:ribosome"/>
    <property type="evidence" value="ECO:0007669"/>
    <property type="project" value="UniProtKB-KW"/>
</dbReference>
<comment type="similarity">
    <text evidence="1 4">Belongs to the universal ribosomal protein uS11 family.</text>
</comment>
<evidence type="ECO:0000256" key="2">
    <source>
        <dbReference type="ARBA" id="ARBA00022980"/>
    </source>
</evidence>
<dbReference type="AlphaFoldDB" id="A0A1G2CKZ0"/>
<dbReference type="PIRSF" id="PIRSF002131">
    <property type="entry name" value="Ribosomal_S11"/>
    <property type="match status" value="1"/>
</dbReference>
<keyword evidence="4" id="KW-0694">RNA-binding</keyword>
<dbReference type="Pfam" id="PF00411">
    <property type="entry name" value="Ribosomal_S11"/>
    <property type="match status" value="1"/>
</dbReference>
<gene>
    <name evidence="4" type="primary">rpsK</name>
    <name evidence="5" type="ORF">A2390_02435</name>
</gene>
<evidence type="ECO:0000256" key="3">
    <source>
        <dbReference type="ARBA" id="ARBA00023274"/>
    </source>
</evidence>
<dbReference type="GO" id="GO:1990904">
    <property type="term" value="C:ribonucleoprotein complex"/>
    <property type="evidence" value="ECO:0007669"/>
    <property type="project" value="UniProtKB-KW"/>
</dbReference>
<evidence type="ECO:0000313" key="5">
    <source>
        <dbReference type="EMBL" id="OGZ02019.1"/>
    </source>
</evidence>
<keyword evidence="2 4" id="KW-0689">Ribosomal protein</keyword>
<name>A0A1G2CKZ0_9BACT</name>
<dbReference type="GO" id="GO:0006412">
    <property type="term" value="P:translation"/>
    <property type="evidence" value="ECO:0007669"/>
    <property type="project" value="UniProtKB-UniRule"/>
</dbReference>
<dbReference type="NCBIfam" id="NF003698">
    <property type="entry name" value="PRK05309.1"/>
    <property type="match status" value="1"/>
</dbReference>
<comment type="caution">
    <text evidence="5">The sequence shown here is derived from an EMBL/GenBank/DDBJ whole genome shotgun (WGS) entry which is preliminary data.</text>
</comment>
<dbReference type="InterPro" id="IPR001971">
    <property type="entry name" value="Ribosomal_uS11"/>
</dbReference>
<comment type="function">
    <text evidence="4">Located on the platform of the 30S subunit, it bridges several disparate RNA helices of the 16S rRNA. Forms part of the Shine-Dalgarno cleft in the 70S ribosome.</text>
</comment>
<evidence type="ECO:0000313" key="6">
    <source>
        <dbReference type="Proteomes" id="UP000178599"/>
    </source>
</evidence>
<proteinExistence type="inferred from homology"/>
<dbReference type="GO" id="GO:0003735">
    <property type="term" value="F:structural constituent of ribosome"/>
    <property type="evidence" value="ECO:0007669"/>
    <property type="project" value="InterPro"/>
</dbReference>
<accession>A0A1G2CKZ0</accession>
<dbReference type="Proteomes" id="UP000178599">
    <property type="component" value="Unassembled WGS sequence"/>
</dbReference>
<dbReference type="InterPro" id="IPR036967">
    <property type="entry name" value="Ribosomal_uS11_sf"/>
</dbReference>
<dbReference type="GO" id="GO:0019843">
    <property type="term" value="F:rRNA binding"/>
    <property type="evidence" value="ECO:0007669"/>
    <property type="project" value="UniProtKB-UniRule"/>
</dbReference>
<dbReference type="HAMAP" id="MF_01310">
    <property type="entry name" value="Ribosomal_uS11"/>
    <property type="match status" value="1"/>
</dbReference>
<keyword evidence="3 4" id="KW-0687">Ribonucleoprotein</keyword>
<dbReference type="PANTHER" id="PTHR11759">
    <property type="entry name" value="40S RIBOSOMAL PROTEIN S14/30S RIBOSOMAL PROTEIN S11"/>
    <property type="match status" value="1"/>
</dbReference>
<dbReference type="Gene3D" id="3.30.420.80">
    <property type="entry name" value="Ribosomal protein S11"/>
    <property type="match status" value="1"/>
</dbReference>
<evidence type="ECO:0000256" key="1">
    <source>
        <dbReference type="ARBA" id="ARBA00006194"/>
    </source>
</evidence>